<feature type="transmembrane region" description="Helical" evidence="6">
    <location>
        <begin position="386"/>
        <end position="406"/>
    </location>
</feature>
<reference evidence="10 11" key="1">
    <citation type="submission" date="2017-09" db="EMBL/GenBank/DDBJ databases">
        <authorList>
            <person name="Ehlers B."/>
            <person name="Leendertz F.H."/>
        </authorList>
    </citation>
    <scope>NUCLEOTIDE SEQUENCE [LARGE SCALE GENOMIC DNA]</scope>
    <source>
        <strain evidence="10 11">DSM 16848</strain>
    </source>
</reference>
<sequence>MLRIMPLALFSLGVMLSFALPQRGDVWLWISLWIVLLGLAVFAHFSCRKWLFQAAFYLICALFGATYGVARTQIALNQQWQASKMGESVRLRVTVVGLPERDEHGRTQFIGVAQTESGKTHRLQFRDYNAQRTWQVGDVWQMQTKIRPSIGAHNAVGFDREAWALANGIDGLANVPKNAQKLPENRFSWFNFNVLRAKISQNWQSASKPYPQGVALMQALAVGNRGGLQPEHWAAFRPLGLNHLISISGLHISMVGLLAAWLASKIAFYLPVRVARPRVLVLAVGGFFAFVYTGLAGFEVPALRSLLMLSLFAWAWAFRSDWGAWRIWWLALTGVLLFQPAAVLSVGFWLSFGLVGGLLWTFVARLQPQRQSRLKNKIHALKQAIIAQWAATLLGGIMTIYGFGALAVYSPLVNAVAIPVFSWLLVPIALGVSVLPFEWAIHAAAALGEWVMNALMWLGFRLPEWYFAHAPFPLFLLAILATLVLLLPQGLRLKPLAVVAIIAFAVYRPPVSGSLKMHVFDVGQGLAVLLQTPQHNVLFDTATAAAASTQLLPNLHALGVKRLDALIVSHHDDDHAGGLPIVQKQLPIKNLYAGQPEFYRHAQHCTGGTHFKMDNVIFEWLTPPPEQMGDDDNEKSCVLRVVSGSPNHITQMVATQTVLIGANDNLGGKLVFQAK</sequence>
<feature type="transmembrane region" description="Helical" evidence="6">
    <location>
        <begin position="412"/>
        <end position="432"/>
    </location>
</feature>
<protein>
    <submittedName>
        <fullName evidence="10">Competence protein ComEC</fullName>
    </submittedName>
</protein>
<dbReference type="Gene3D" id="3.60.15.10">
    <property type="entry name" value="Ribonuclease Z/Hydroxyacylglutathione hydrolase-like"/>
    <property type="match status" value="1"/>
</dbReference>
<feature type="transmembrane region" description="Helical" evidence="6">
    <location>
        <begin position="279"/>
        <end position="296"/>
    </location>
</feature>
<evidence type="ECO:0000256" key="1">
    <source>
        <dbReference type="ARBA" id="ARBA00004651"/>
    </source>
</evidence>
<keyword evidence="5 6" id="KW-0472">Membrane</keyword>
<dbReference type="InterPro" id="IPR036866">
    <property type="entry name" value="RibonucZ/Hydroxyglut_hydro"/>
</dbReference>
<dbReference type="GO" id="GO:0005886">
    <property type="term" value="C:plasma membrane"/>
    <property type="evidence" value="ECO:0007669"/>
    <property type="project" value="UniProtKB-SubCell"/>
</dbReference>
<dbReference type="PANTHER" id="PTHR30619">
    <property type="entry name" value="DNA INTERNALIZATION/COMPETENCE PROTEIN COMEC/REC2"/>
    <property type="match status" value="1"/>
</dbReference>
<evidence type="ECO:0000313" key="11">
    <source>
        <dbReference type="Proteomes" id="UP000219669"/>
    </source>
</evidence>
<keyword evidence="2" id="KW-1003">Cell membrane</keyword>
<accession>A0A286E2C4</accession>
<dbReference type="EMBL" id="OCNF01000001">
    <property type="protein sequence ID" value="SOD65045.1"/>
    <property type="molecule type" value="Genomic_DNA"/>
</dbReference>
<evidence type="ECO:0000256" key="3">
    <source>
        <dbReference type="ARBA" id="ARBA00022692"/>
    </source>
</evidence>
<comment type="subcellular location">
    <subcellularLocation>
        <location evidence="1">Cell membrane</location>
        <topology evidence="1">Multi-pass membrane protein</topology>
    </subcellularLocation>
</comment>
<dbReference type="InterPro" id="IPR035681">
    <property type="entry name" value="ComA-like_MBL"/>
</dbReference>
<evidence type="ECO:0000259" key="9">
    <source>
        <dbReference type="Pfam" id="PF13567"/>
    </source>
</evidence>
<gene>
    <name evidence="10" type="ORF">SAMN02746062_00173</name>
</gene>
<evidence type="ECO:0000259" key="7">
    <source>
        <dbReference type="Pfam" id="PF00753"/>
    </source>
</evidence>
<feature type="transmembrane region" description="Helical" evidence="6">
    <location>
        <begin position="439"/>
        <end position="460"/>
    </location>
</feature>
<dbReference type="CDD" id="cd07731">
    <property type="entry name" value="ComA-like_MBL-fold"/>
    <property type="match status" value="1"/>
</dbReference>
<dbReference type="NCBIfam" id="TIGR00360">
    <property type="entry name" value="ComEC_N-term"/>
    <property type="match status" value="1"/>
</dbReference>
<dbReference type="OrthoDB" id="9761531at2"/>
<feature type="domain" description="DUF4131" evidence="9">
    <location>
        <begin position="26"/>
        <end position="178"/>
    </location>
</feature>
<evidence type="ECO:0000256" key="2">
    <source>
        <dbReference type="ARBA" id="ARBA00022475"/>
    </source>
</evidence>
<dbReference type="InterPro" id="IPR001279">
    <property type="entry name" value="Metallo-B-lactamas"/>
</dbReference>
<dbReference type="SUPFAM" id="SSF56281">
    <property type="entry name" value="Metallo-hydrolase/oxidoreductase"/>
    <property type="match status" value="1"/>
</dbReference>
<keyword evidence="3 6" id="KW-0812">Transmembrane</keyword>
<dbReference type="Pfam" id="PF00753">
    <property type="entry name" value="Lactamase_B"/>
    <property type="match status" value="1"/>
</dbReference>
<feature type="transmembrane region" description="Helical" evidence="6">
    <location>
        <begin position="250"/>
        <end position="272"/>
    </location>
</feature>
<organism evidence="10 11">
    <name type="scientific">Alysiella filiformis DSM 16848</name>
    <dbReference type="NCBI Taxonomy" id="1120981"/>
    <lineage>
        <taxon>Bacteria</taxon>
        <taxon>Pseudomonadati</taxon>
        <taxon>Pseudomonadota</taxon>
        <taxon>Betaproteobacteria</taxon>
        <taxon>Neisseriales</taxon>
        <taxon>Neisseriaceae</taxon>
        <taxon>Alysiella</taxon>
    </lineage>
</organism>
<name>A0A286E2C4_9NEIS</name>
<dbReference type="Pfam" id="PF13567">
    <property type="entry name" value="DUF4131"/>
    <property type="match status" value="1"/>
</dbReference>
<evidence type="ECO:0000256" key="6">
    <source>
        <dbReference type="SAM" id="Phobius"/>
    </source>
</evidence>
<feature type="domain" description="Metallo-beta-lactamase" evidence="7">
    <location>
        <begin position="521"/>
        <end position="593"/>
    </location>
</feature>
<feature type="domain" description="ComEC/Rec2-related protein" evidence="8">
    <location>
        <begin position="220"/>
        <end position="487"/>
    </location>
</feature>
<dbReference type="PANTHER" id="PTHR30619:SF1">
    <property type="entry name" value="RECOMBINATION PROTEIN 2"/>
    <property type="match status" value="1"/>
</dbReference>
<dbReference type="NCBIfam" id="TIGR00361">
    <property type="entry name" value="ComEC_Rec2"/>
    <property type="match status" value="1"/>
</dbReference>
<dbReference type="InterPro" id="IPR004477">
    <property type="entry name" value="ComEC_N"/>
</dbReference>
<dbReference type="RefSeq" id="WP_097113239.1">
    <property type="nucleotide sequence ID" value="NZ_CP083931.1"/>
</dbReference>
<dbReference type="Proteomes" id="UP000219669">
    <property type="component" value="Unassembled WGS sequence"/>
</dbReference>
<dbReference type="InterPro" id="IPR004797">
    <property type="entry name" value="Competence_ComEC/Rec2"/>
</dbReference>
<evidence type="ECO:0000256" key="4">
    <source>
        <dbReference type="ARBA" id="ARBA00022989"/>
    </source>
</evidence>
<feature type="transmembrane region" description="Helical" evidence="6">
    <location>
        <begin position="54"/>
        <end position="70"/>
    </location>
</feature>
<dbReference type="Pfam" id="PF03772">
    <property type="entry name" value="Competence"/>
    <property type="match status" value="1"/>
</dbReference>
<dbReference type="GO" id="GO:0030420">
    <property type="term" value="P:establishment of competence for transformation"/>
    <property type="evidence" value="ECO:0007669"/>
    <property type="project" value="InterPro"/>
</dbReference>
<evidence type="ECO:0000256" key="5">
    <source>
        <dbReference type="ARBA" id="ARBA00023136"/>
    </source>
</evidence>
<feature type="transmembrane region" description="Helical" evidence="6">
    <location>
        <begin position="29"/>
        <end position="47"/>
    </location>
</feature>
<evidence type="ECO:0000313" key="10">
    <source>
        <dbReference type="EMBL" id="SOD65045.1"/>
    </source>
</evidence>
<keyword evidence="4 6" id="KW-1133">Transmembrane helix</keyword>
<feature type="transmembrane region" description="Helical" evidence="6">
    <location>
        <begin position="348"/>
        <end position="366"/>
    </location>
</feature>
<feature type="transmembrane region" description="Helical" evidence="6">
    <location>
        <begin position="466"/>
        <end position="487"/>
    </location>
</feature>
<evidence type="ECO:0000259" key="8">
    <source>
        <dbReference type="Pfam" id="PF03772"/>
    </source>
</evidence>
<dbReference type="InterPro" id="IPR052159">
    <property type="entry name" value="Competence_DNA_uptake"/>
</dbReference>
<dbReference type="AlphaFoldDB" id="A0A286E2C4"/>
<proteinExistence type="predicted"/>
<dbReference type="InterPro" id="IPR025405">
    <property type="entry name" value="DUF4131"/>
</dbReference>
<keyword evidence="11" id="KW-1185">Reference proteome</keyword>